<keyword evidence="5" id="KW-0411">Iron-sulfur</keyword>
<dbReference type="AlphaFoldDB" id="A0A1P8F5L9"/>
<evidence type="ECO:0000256" key="6">
    <source>
        <dbReference type="ARBA" id="ARBA00023136"/>
    </source>
</evidence>
<dbReference type="InterPro" id="IPR017896">
    <property type="entry name" value="4Fe4S_Fe-S-bd"/>
</dbReference>
<comment type="subcellular location">
    <subcellularLocation>
        <location evidence="1">Cell envelope</location>
    </subcellularLocation>
</comment>
<evidence type="ECO:0000256" key="1">
    <source>
        <dbReference type="ARBA" id="ARBA00004196"/>
    </source>
</evidence>
<dbReference type="GO" id="GO:0030313">
    <property type="term" value="C:cell envelope"/>
    <property type="evidence" value="ECO:0007669"/>
    <property type="project" value="UniProtKB-SubCell"/>
</dbReference>
<dbReference type="GO" id="GO:0046872">
    <property type="term" value="F:metal ion binding"/>
    <property type="evidence" value="ECO:0007669"/>
    <property type="project" value="UniProtKB-KW"/>
</dbReference>
<dbReference type="Pfam" id="PF12838">
    <property type="entry name" value="Fer4_7"/>
    <property type="match status" value="1"/>
</dbReference>
<sequence length="482" mass="53217">MTTGFHSTVTRRTFMKGLGLVATGSAALTSPVFHDLDELVSSSSSGWHRPWYIKEREFENPVLPIDWANQQRAPAWRISPFRYQSSTDPKAANVRDNGLKIATDWIKEKYPDWGKGQEIGFSGLKPGTVRDLALANAVGTISFYDFPGKANKTWYLGLQAAATPETLKIAKWQGTPEENIRMLRAAARFFGAQDLGVTGLTANTKKFVFEEETDKKKWIFGGSEPKETATERYIPDAAQWVISYTNIQSTELTPRQPSALGATATTNAYRHWPQIEVMLKEFLRGLGYYGLSGTSFSAVGPSNPWGLMSGIGEQQRMANVLISPEWGAHVRALSRMPTNLPLAPTPPIDFGAYKFCSTCKICAETCPYGSLSMGGPTSTPPVDQLGAEQAAARSDQAYTGWWVDYRTCAFCGACQGVCPFNSTKDAPIHDIVISTVANTPLFNGFFASMERNFNYGFKDPETWWDMDLPVYGVSPKFTGKVF</sequence>
<keyword evidence="3" id="KW-0732">Signal</keyword>
<accession>A0A1P8F5L9</accession>
<dbReference type="SUPFAM" id="SSF54862">
    <property type="entry name" value="4Fe-4S ferredoxins"/>
    <property type="match status" value="1"/>
</dbReference>
<proteinExistence type="predicted"/>
<dbReference type="NCBIfam" id="TIGR02486">
    <property type="entry name" value="RDH"/>
    <property type="match status" value="1"/>
</dbReference>
<gene>
    <name evidence="8" type="ORF">Dform_00368</name>
</gene>
<dbReference type="STRING" id="1839801.Dform_00368"/>
<dbReference type="Gene3D" id="3.30.70.3270">
    <property type="match status" value="1"/>
</dbReference>
<organism evidence="8 9">
    <name type="scientific">Dehalogenimonas formicexedens</name>
    <dbReference type="NCBI Taxonomy" id="1839801"/>
    <lineage>
        <taxon>Bacteria</taxon>
        <taxon>Bacillati</taxon>
        <taxon>Chloroflexota</taxon>
        <taxon>Dehalococcoidia</taxon>
        <taxon>Dehalococcoidales</taxon>
        <taxon>Dehalococcoidaceae</taxon>
        <taxon>Dehalogenimonas</taxon>
    </lineage>
</organism>
<evidence type="ECO:0000256" key="5">
    <source>
        <dbReference type="ARBA" id="ARBA00023014"/>
    </source>
</evidence>
<feature type="domain" description="4Fe-4S ferredoxin-type" evidence="7">
    <location>
        <begin position="344"/>
        <end position="376"/>
    </location>
</feature>
<dbReference type="Pfam" id="PF13486">
    <property type="entry name" value="Dehalogenase"/>
    <property type="match status" value="2"/>
</dbReference>
<dbReference type="InterPro" id="IPR028894">
    <property type="entry name" value="RDH_dom"/>
</dbReference>
<evidence type="ECO:0000256" key="4">
    <source>
        <dbReference type="ARBA" id="ARBA00023004"/>
    </source>
</evidence>
<evidence type="ECO:0000256" key="2">
    <source>
        <dbReference type="ARBA" id="ARBA00022723"/>
    </source>
</evidence>
<evidence type="ECO:0000313" key="9">
    <source>
        <dbReference type="Proteomes" id="UP000185934"/>
    </source>
</evidence>
<keyword evidence="2" id="KW-0479">Metal-binding</keyword>
<dbReference type="GO" id="GO:0051536">
    <property type="term" value="F:iron-sulfur cluster binding"/>
    <property type="evidence" value="ECO:0007669"/>
    <property type="project" value="UniProtKB-KW"/>
</dbReference>
<dbReference type="Proteomes" id="UP000185934">
    <property type="component" value="Chromosome"/>
</dbReference>
<dbReference type="PROSITE" id="PS00198">
    <property type="entry name" value="4FE4S_FER_1"/>
    <property type="match status" value="2"/>
</dbReference>
<dbReference type="RefSeq" id="WP_076003511.1">
    <property type="nucleotide sequence ID" value="NZ_CP018258.1"/>
</dbReference>
<dbReference type="InterPro" id="IPR017900">
    <property type="entry name" value="4Fe4S_Fe_S_CS"/>
</dbReference>
<evidence type="ECO:0000259" key="7">
    <source>
        <dbReference type="PROSITE" id="PS51379"/>
    </source>
</evidence>
<feature type="domain" description="4Fe-4S ferredoxin-type" evidence="7">
    <location>
        <begin position="399"/>
        <end position="428"/>
    </location>
</feature>
<name>A0A1P8F5L9_9CHLR</name>
<keyword evidence="4" id="KW-0408">Iron</keyword>
<dbReference type="InterPro" id="IPR012832">
    <property type="entry name" value="RDH"/>
</dbReference>
<reference evidence="9" key="1">
    <citation type="submission" date="2016-11" db="EMBL/GenBank/DDBJ databases">
        <title>Dehalogenimonas formicexedens sp. nov., a chlorinated alkane respiring bacterium isolated from contaminated groundwater.</title>
        <authorList>
            <person name="Key T.A."/>
            <person name="Bowman K.S."/>
            <person name="Lee I."/>
            <person name="Chun J."/>
            <person name="Albuquerque L."/>
            <person name="da Costa M.S."/>
            <person name="Rainey F.A."/>
            <person name="Moe W.M."/>
        </authorList>
    </citation>
    <scope>NUCLEOTIDE SEQUENCE [LARGE SCALE GENOMIC DNA]</scope>
    <source>
        <strain evidence="9">NSZ-14</strain>
    </source>
</reference>
<protein>
    <submittedName>
        <fullName evidence="8">Reductive dehalogenase</fullName>
    </submittedName>
</protein>
<evidence type="ECO:0000256" key="3">
    <source>
        <dbReference type="ARBA" id="ARBA00022729"/>
    </source>
</evidence>
<dbReference type="PROSITE" id="PS51379">
    <property type="entry name" value="4FE4S_FER_2"/>
    <property type="match status" value="2"/>
</dbReference>
<keyword evidence="6" id="KW-0472">Membrane</keyword>
<dbReference type="KEGG" id="dfo:Dform_00368"/>
<dbReference type="EMBL" id="CP018258">
    <property type="protein sequence ID" value="APV43728.1"/>
    <property type="molecule type" value="Genomic_DNA"/>
</dbReference>
<keyword evidence="9" id="KW-1185">Reference proteome</keyword>
<evidence type="ECO:0000313" key="8">
    <source>
        <dbReference type="EMBL" id="APV43728.1"/>
    </source>
</evidence>
<dbReference type="OrthoDB" id="154011at2"/>